<evidence type="ECO:0000256" key="1">
    <source>
        <dbReference type="ARBA" id="ARBA00012452"/>
    </source>
</evidence>
<dbReference type="PANTHER" id="PTHR43900">
    <property type="entry name" value="GLUTATHIONE S-TRANSFERASE RHO"/>
    <property type="match status" value="1"/>
</dbReference>
<evidence type="ECO:0000313" key="4">
    <source>
        <dbReference type="EMBL" id="PNS96788.1"/>
    </source>
</evidence>
<evidence type="ECO:0000259" key="3">
    <source>
        <dbReference type="PROSITE" id="PS50405"/>
    </source>
</evidence>
<dbReference type="STRING" id="3694.A0A2K1X7N7"/>
<protein>
    <recommendedName>
        <fullName evidence="1">glutathione transferase</fullName>
        <ecNumber evidence="1">2.5.1.18</ecNumber>
    </recommendedName>
</protein>
<dbReference type="SUPFAM" id="SSF47616">
    <property type="entry name" value="GST C-terminal domain-like"/>
    <property type="match status" value="1"/>
</dbReference>
<evidence type="ECO:0000313" key="5">
    <source>
        <dbReference type="Proteomes" id="UP000006729"/>
    </source>
</evidence>
<dbReference type="GO" id="GO:0004364">
    <property type="term" value="F:glutathione transferase activity"/>
    <property type="evidence" value="ECO:0007669"/>
    <property type="project" value="UniProtKB-EC"/>
</dbReference>
<feature type="domain" description="GST C-terminal" evidence="3">
    <location>
        <begin position="13"/>
        <end position="86"/>
    </location>
</feature>
<dbReference type="EC" id="2.5.1.18" evidence="1"/>
<keyword evidence="5" id="KW-1185">Reference proteome</keyword>
<dbReference type="EMBL" id="CM009306">
    <property type="protein sequence ID" value="PNS96788.1"/>
    <property type="molecule type" value="Genomic_DNA"/>
</dbReference>
<reference evidence="4 5" key="1">
    <citation type="journal article" date="2006" name="Science">
        <title>The genome of black cottonwood, Populus trichocarpa (Torr. &amp; Gray).</title>
        <authorList>
            <person name="Tuskan G.A."/>
            <person name="Difazio S."/>
            <person name="Jansson S."/>
            <person name="Bohlmann J."/>
            <person name="Grigoriev I."/>
            <person name="Hellsten U."/>
            <person name="Putnam N."/>
            <person name="Ralph S."/>
            <person name="Rombauts S."/>
            <person name="Salamov A."/>
            <person name="Schein J."/>
            <person name="Sterck L."/>
            <person name="Aerts A."/>
            <person name="Bhalerao R.R."/>
            <person name="Bhalerao R.P."/>
            <person name="Blaudez D."/>
            <person name="Boerjan W."/>
            <person name="Brun A."/>
            <person name="Brunner A."/>
            <person name="Busov V."/>
            <person name="Campbell M."/>
            <person name="Carlson J."/>
            <person name="Chalot M."/>
            <person name="Chapman J."/>
            <person name="Chen G.L."/>
            <person name="Cooper D."/>
            <person name="Coutinho P.M."/>
            <person name="Couturier J."/>
            <person name="Covert S."/>
            <person name="Cronk Q."/>
            <person name="Cunningham R."/>
            <person name="Davis J."/>
            <person name="Degroeve S."/>
            <person name="Dejardin A."/>
            <person name="Depamphilis C."/>
            <person name="Detter J."/>
            <person name="Dirks B."/>
            <person name="Dubchak I."/>
            <person name="Duplessis S."/>
            <person name="Ehlting J."/>
            <person name="Ellis B."/>
            <person name="Gendler K."/>
            <person name="Goodstein D."/>
            <person name="Gribskov M."/>
            <person name="Grimwood J."/>
            <person name="Groover A."/>
            <person name="Gunter L."/>
            <person name="Hamberger B."/>
            <person name="Heinze B."/>
            <person name="Helariutta Y."/>
            <person name="Henrissat B."/>
            <person name="Holligan D."/>
            <person name="Holt R."/>
            <person name="Huang W."/>
            <person name="Islam-Faridi N."/>
            <person name="Jones S."/>
            <person name="Jones-Rhoades M."/>
            <person name="Jorgensen R."/>
            <person name="Joshi C."/>
            <person name="Kangasjarvi J."/>
            <person name="Karlsson J."/>
            <person name="Kelleher C."/>
            <person name="Kirkpatrick R."/>
            <person name="Kirst M."/>
            <person name="Kohler A."/>
            <person name="Kalluri U."/>
            <person name="Larimer F."/>
            <person name="Leebens-Mack J."/>
            <person name="Leple J.C."/>
            <person name="Locascio P."/>
            <person name="Lou Y."/>
            <person name="Lucas S."/>
            <person name="Martin F."/>
            <person name="Montanini B."/>
            <person name="Napoli C."/>
            <person name="Nelson D.R."/>
            <person name="Nelson C."/>
            <person name="Nieminen K."/>
            <person name="Nilsson O."/>
            <person name="Pereda V."/>
            <person name="Peter G."/>
            <person name="Philippe R."/>
            <person name="Pilate G."/>
            <person name="Poliakov A."/>
            <person name="Razumovskaya J."/>
            <person name="Richardson P."/>
            <person name="Rinaldi C."/>
            <person name="Ritland K."/>
            <person name="Rouze P."/>
            <person name="Ryaboy D."/>
            <person name="Schmutz J."/>
            <person name="Schrader J."/>
            <person name="Segerman B."/>
            <person name="Shin H."/>
            <person name="Siddiqui A."/>
            <person name="Sterky F."/>
            <person name="Terry A."/>
            <person name="Tsai C.J."/>
            <person name="Uberbacher E."/>
            <person name="Unneberg P."/>
            <person name="Vahala J."/>
            <person name="Wall K."/>
            <person name="Wessler S."/>
            <person name="Yang G."/>
            <person name="Yin T."/>
            <person name="Douglas C."/>
            <person name="Marra M."/>
            <person name="Sandberg G."/>
            <person name="Van de Peer Y."/>
            <person name="Rokhsar D."/>
        </authorList>
    </citation>
    <scope>NUCLEOTIDE SEQUENCE [LARGE SCALE GENOMIC DNA]</scope>
    <source>
        <strain evidence="5">cv. Nisqually</strain>
    </source>
</reference>
<dbReference type="PROSITE" id="PS50405">
    <property type="entry name" value="GST_CTER"/>
    <property type="match status" value="1"/>
</dbReference>
<sequence length="86" mass="10229">MVWAKMCQKVGMPYEEKVLVDQWLEVEAHNFNDLVFQVVILPRRGPKGDSKLAETYQEEKPEKVLDVYEQRLSKEQIFSWRKLQAC</sequence>
<dbReference type="AlphaFoldDB" id="A0A2K1X7N7"/>
<dbReference type="InterPro" id="IPR010987">
    <property type="entry name" value="Glutathione-S-Trfase_C-like"/>
</dbReference>
<dbReference type="InParanoid" id="A0A2K1X7N7"/>
<organism evidence="4 5">
    <name type="scientific">Populus trichocarpa</name>
    <name type="common">Western balsam poplar</name>
    <name type="synonym">Populus balsamifera subsp. trichocarpa</name>
    <dbReference type="NCBI Taxonomy" id="3694"/>
    <lineage>
        <taxon>Eukaryota</taxon>
        <taxon>Viridiplantae</taxon>
        <taxon>Streptophyta</taxon>
        <taxon>Embryophyta</taxon>
        <taxon>Tracheophyta</taxon>
        <taxon>Spermatophyta</taxon>
        <taxon>Magnoliopsida</taxon>
        <taxon>eudicotyledons</taxon>
        <taxon>Gunneridae</taxon>
        <taxon>Pentapetalae</taxon>
        <taxon>rosids</taxon>
        <taxon>fabids</taxon>
        <taxon>Malpighiales</taxon>
        <taxon>Salicaceae</taxon>
        <taxon>Saliceae</taxon>
        <taxon>Populus</taxon>
    </lineage>
</organism>
<dbReference type="Proteomes" id="UP000006729">
    <property type="component" value="Chromosome 17"/>
</dbReference>
<gene>
    <name evidence="4" type="ORF">POPTR_017G138700</name>
</gene>
<evidence type="ECO:0000256" key="2">
    <source>
        <dbReference type="ARBA" id="ARBA00022679"/>
    </source>
</evidence>
<accession>A0A2K1X7N7</accession>
<name>A0A2K1X7N7_POPTR</name>
<dbReference type="InterPro" id="IPR036282">
    <property type="entry name" value="Glutathione-S-Trfase_C_sf"/>
</dbReference>
<keyword evidence="2" id="KW-0808">Transferase</keyword>
<dbReference type="Gene3D" id="1.20.1050.10">
    <property type="match status" value="1"/>
</dbReference>
<dbReference type="PANTHER" id="PTHR43900:SF54">
    <property type="entry name" value="GLUTATHIONE S-TRANSFERASE F12"/>
    <property type="match status" value="1"/>
</dbReference>
<proteinExistence type="predicted"/>